<gene>
    <name evidence="3" type="ORF">Focb16_v011260</name>
</gene>
<feature type="domain" description="Zn(2)-C6 fungal-type" evidence="2">
    <location>
        <begin position="18"/>
        <end position="48"/>
    </location>
</feature>
<dbReference type="EMBL" id="SRMI01000007">
    <property type="protein sequence ID" value="TVY66298.1"/>
    <property type="molecule type" value="Genomic_DNA"/>
</dbReference>
<reference evidence="3 4" key="1">
    <citation type="journal article" date="2019" name="Microbiol. Resour. Announc.">
        <title>High-quality draft genome sequence of Fusarium oxysporum f. sp. cubense strain 160527, a causal agent of Panama disease.</title>
        <authorList>
            <person name="Asai S."/>
            <person name="Ayukawa Y."/>
            <person name="Gan P."/>
            <person name="Masuda S."/>
            <person name="Komatsu K."/>
            <person name="Shirasu K."/>
            <person name="Arie T."/>
        </authorList>
    </citation>
    <scope>NUCLEOTIDE SEQUENCE [LARGE SCALE GENOMIC DNA]</scope>
    <source>
        <strain evidence="3 4">160527</strain>
    </source>
</reference>
<dbReference type="PANTHER" id="PTHR47784:SF4">
    <property type="entry name" value="ZN(II)2CYS6 TRANSCRIPTION FACTOR (EUROFUNG)"/>
    <property type="match status" value="1"/>
</dbReference>
<dbReference type="PROSITE" id="PS00463">
    <property type="entry name" value="ZN2_CY6_FUNGAL_1"/>
    <property type="match status" value="1"/>
</dbReference>
<dbReference type="Gene3D" id="4.10.240.10">
    <property type="entry name" value="Zn(2)-C6 fungal-type DNA-binding domain"/>
    <property type="match status" value="1"/>
</dbReference>
<sequence length="376" mass="42318">MQFAPGMQRCRHKKSRKGCLECKRRHIRCDEGKPICINCITAERNCEYRERKSPDLNDATLSSSESNATLMQDAENSSATSSLRIKKAQTTDVNMSHLELLVHFSFAIYAPELEEDHSSTKLVLEAALREKYLMLEVLAISARYLSTAHTDEADCYSRQAVELQTKAIELFNNADTVTADENSMARLLFSSILGRHMLVDVLARRDHDLGSFVDRFTQGARVHRGVRAVTTAQEWEILLTSKVGPLITKGLDPLGFHDPPPLRPHFMSLLSRTARLDDHDKEACTKALCMIEGALDDLQYPDRSSFGLRMIFVWPILLPERFIVLLESGIPEAIAILGRYSILLHAGESLWQVKGAGPYLLKLISSFLGSDWGEWL</sequence>
<dbReference type="AlphaFoldDB" id="A0A559L0P9"/>
<dbReference type="Pfam" id="PF00172">
    <property type="entry name" value="Zn_clus"/>
    <property type="match status" value="1"/>
</dbReference>
<evidence type="ECO:0000313" key="3">
    <source>
        <dbReference type="EMBL" id="TVY66298.1"/>
    </source>
</evidence>
<dbReference type="PANTHER" id="PTHR47784">
    <property type="entry name" value="STEROL UPTAKE CONTROL PROTEIN 2"/>
    <property type="match status" value="1"/>
</dbReference>
<dbReference type="Proteomes" id="UP000320707">
    <property type="component" value="Unassembled WGS sequence"/>
</dbReference>
<dbReference type="InterPro" id="IPR036864">
    <property type="entry name" value="Zn2-C6_fun-type_DNA-bd_sf"/>
</dbReference>
<protein>
    <submittedName>
        <fullName evidence="3">Putative transcriptional regulatory protein</fullName>
    </submittedName>
</protein>
<dbReference type="SMART" id="SM00066">
    <property type="entry name" value="GAL4"/>
    <property type="match status" value="1"/>
</dbReference>
<proteinExistence type="predicted"/>
<dbReference type="SUPFAM" id="SSF57701">
    <property type="entry name" value="Zn2/Cys6 DNA-binding domain"/>
    <property type="match status" value="1"/>
</dbReference>
<comment type="caution">
    <text evidence="3">The sequence shown here is derived from an EMBL/GenBank/DDBJ whole genome shotgun (WGS) entry which is preliminary data.</text>
</comment>
<dbReference type="InterPro" id="IPR001138">
    <property type="entry name" value="Zn2Cys6_DnaBD"/>
</dbReference>
<keyword evidence="1" id="KW-0539">Nucleus</keyword>
<evidence type="ECO:0000256" key="1">
    <source>
        <dbReference type="ARBA" id="ARBA00023242"/>
    </source>
</evidence>
<accession>A0A559L0P9</accession>
<evidence type="ECO:0000313" key="4">
    <source>
        <dbReference type="Proteomes" id="UP000320707"/>
    </source>
</evidence>
<dbReference type="InterPro" id="IPR053157">
    <property type="entry name" value="Sterol_Uptake_Regulator"/>
</dbReference>
<evidence type="ECO:0000259" key="2">
    <source>
        <dbReference type="PROSITE" id="PS50048"/>
    </source>
</evidence>
<organism evidence="3 4">
    <name type="scientific">Fusarium oxysporum f. sp. cubense</name>
    <dbReference type="NCBI Taxonomy" id="61366"/>
    <lineage>
        <taxon>Eukaryota</taxon>
        <taxon>Fungi</taxon>
        <taxon>Dikarya</taxon>
        <taxon>Ascomycota</taxon>
        <taxon>Pezizomycotina</taxon>
        <taxon>Sordariomycetes</taxon>
        <taxon>Hypocreomycetidae</taxon>
        <taxon>Hypocreales</taxon>
        <taxon>Nectriaceae</taxon>
        <taxon>Fusarium</taxon>
        <taxon>Fusarium oxysporum species complex</taxon>
    </lineage>
</organism>
<dbReference type="GO" id="GO:0001228">
    <property type="term" value="F:DNA-binding transcription activator activity, RNA polymerase II-specific"/>
    <property type="evidence" value="ECO:0007669"/>
    <property type="project" value="TreeGrafter"/>
</dbReference>
<dbReference type="PROSITE" id="PS50048">
    <property type="entry name" value="ZN2_CY6_FUNGAL_2"/>
    <property type="match status" value="1"/>
</dbReference>
<dbReference type="GO" id="GO:0008270">
    <property type="term" value="F:zinc ion binding"/>
    <property type="evidence" value="ECO:0007669"/>
    <property type="project" value="InterPro"/>
</dbReference>
<dbReference type="CDD" id="cd00067">
    <property type="entry name" value="GAL4"/>
    <property type="match status" value="1"/>
</dbReference>
<name>A0A559L0P9_FUSOC</name>